<name>A0A9P8BVE8_9FUNG</name>
<dbReference type="PROSITE" id="PS51329">
    <property type="entry name" value="C_CAP_COFACTOR_C"/>
    <property type="match status" value="1"/>
</dbReference>
<evidence type="ECO:0000256" key="1">
    <source>
        <dbReference type="ARBA" id="ARBA00007659"/>
    </source>
</evidence>
<feature type="domain" description="C-CAP/cofactor C-like" evidence="6">
    <location>
        <begin position="345"/>
        <end position="478"/>
    </location>
</feature>
<dbReference type="Pfam" id="PF01213">
    <property type="entry name" value="CAP_N-CM"/>
    <property type="match status" value="1"/>
</dbReference>
<dbReference type="InterPro" id="IPR016098">
    <property type="entry name" value="CAP/MinC_C"/>
</dbReference>
<dbReference type="Pfam" id="PF21938">
    <property type="entry name" value="CAP_N"/>
    <property type="match status" value="1"/>
</dbReference>
<evidence type="ECO:0000256" key="4">
    <source>
        <dbReference type="RuleBase" id="RU000647"/>
    </source>
</evidence>
<feature type="compositionally biased region" description="Gly residues" evidence="5">
    <location>
        <begin position="63"/>
        <end position="73"/>
    </location>
</feature>
<dbReference type="PANTHER" id="PTHR10652">
    <property type="entry name" value="ADENYLYL CYCLASE-ASSOCIATED PROTEIN"/>
    <property type="match status" value="1"/>
</dbReference>
<dbReference type="GO" id="GO:0003779">
    <property type="term" value="F:actin binding"/>
    <property type="evidence" value="ECO:0007669"/>
    <property type="project" value="InterPro"/>
</dbReference>
<dbReference type="InterPro" id="IPR001837">
    <property type="entry name" value="Adenylate_cyclase-assoc_CAP"/>
</dbReference>
<evidence type="ECO:0000256" key="3">
    <source>
        <dbReference type="ARBA" id="ARBA00072052"/>
    </source>
</evidence>
<comment type="caution">
    <text evidence="7">The sequence shown here is derived from an EMBL/GenBank/DDBJ whole genome shotgun (WGS) entry which is preliminary data.</text>
</comment>
<dbReference type="GO" id="GO:0019933">
    <property type="term" value="P:cAMP-mediated signaling"/>
    <property type="evidence" value="ECO:0007669"/>
    <property type="project" value="TreeGrafter"/>
</dbReference>
<dbReference type="PANTHER" id="PTHR10652:SF0">
    <property type="entry name" value="ADENYLYL CYCLASE-ASSOCIATED PROTEIN"/>
    <property type="match status" value="1"/>
</dbReference>
<dbReference type="InterPro" id="IPR017901">
    <property type="entry name" value="C-CAP_CF_C-like"/>
</dbReference>
<feature type="region of interest" description="Disordered" evidence="5">
    <location>
        <begin position="277"/>
        <end position="297"/>
    </location>
</feature>
<dbReference type="Pfam" id="PF08603">
    <property type="entry name" value="CAP_C"/>
    <property type="match status" value="1"/>
</dbReference>
<protein>
    <recommendedName>
        <fullName evidence="3 4">Adenylyl cyclase-associated protein</fullName>
    </recommendedName>
</protein>
<dbReference type="InterPro" id="IPR013992">
    <property type="entry name" value="Adenylate_cyclase-assoc_CAP_N"/>
</dbReference>
<dbReference type="EMBL" id="JAHRHY010000005">
    <property type="protein sequence ID" value="KAG9069188.1"/>
    <property type="molecule type" value="Genomic_DNA"/>
</dbReference>
<gene>
    <name evidence="7" type="ORF">KI688_010085</name>
</gene>
<proteinExistence type="inferred from homology"/>
<sequence>MVETSSIIALLKRLDAVTTKLEDQAMAGASAADVSSSLTGSGGVVGAGGPRPSQSLAVPPSGVNGGNSGGVSLGGSPSINGVSITASNVPAVVDGYDELVNGPLKVFSELSHAIGGLVEEQADHVGKLLAAQREMIMIAASSHKPPMTSDVFRLLLEPTQQELTQVLEIRENNRSNAYAPHLSTLAEGIRCFGWVSIESKPTTYIGQVKEAAQGHASKVITEWQEKDENHVHWAHEFIRLLTELQSYVRKYHPAGLVWNPKGTPLDINRLTRTESNTFTAGADGTSSSSSPFPPQPQLAPAISQAAVPLSLLPTRDADMSAVFAQLNQGETITSHLRPVDNTRAPRRPSGSGISRAEGKSLSKEYFENNNDVVLDGAELGQSVYIFGCQNSTIQIKTKVTTVAMDSCTKTGLCVESLITSLDVVNSKSVQLQILGNAPTVNLDKVDSCMVYLSRECMDATGIFTTKTSDVNVLTPAPVPEQQQQQQQQQTAVTTAAGTLTTESIEYVERSVPEQLFTRMVDGKMVTSIVVQG</sequence>
<dbReference type="InterPro" id="IPR013912">
    <property type="entry name" value="Adenylate_cyclase-assoc_CAP_C"/>
</dbReference>
<dbReference type="InterPro" id="IPR006599">
    <property type="entry name" value="CARP_motif"/>
</dbReference>
<dbReference type="Gene3D" id="2.160.20.70">
    <property type="match status" value="1"/>
</dbReference>
<dbReference type="InterPro" id="IPR053950">
    <property type="entry name" value="CAP_N"/>
</dbReference>
<dbReference type="SUPFAM" id="SSF69340">
    <property type="entry name" value="C-terminal domain of adenylylcyclase associated protein"/>
    <property type="match status" value="1"/>
</dbReference>
<dbReference type="Proteomes" id="UP000707451">
    <property type="component" value="Unassembled WGS sequence"/>
</dbReference>
<dbReference type="GO" id="GO:0005737">
    <property type="term" value="C:cytoplasm"/>
    <property type="evidence" value="ECO:0007669"/>
    <property type="project" value="TreeGrafter"/>
</dbReference>
<dbReference type="GO" id="GO:0007015">
    <property type="term" value="P:actin filament organization"/>
    <property type="evidence" value="ECO:0007669"/>
    <property type="project" value="TreeGrafter"/>
</dbReference>
<evidence type="ECO:0000256" key="2">
    <source>
        <dbReference type="ARBA" id="ARBA00054756"/>
    </source>
</evidence>
<dbReference type="GO" id="GO:0008179">
    <property type="term" value="F:adenylate cyclase binding"/>
    <property type="evidence" value="ECO:0007669"/>
    <property type="project" value="TreeGrafter"/>
</dbReference>
<dbReference type="FunFam" id="1.25.40.330:FF:000001">
    <property type="entry name" value="Adenylyl cyclase-associated protein"/>
    <property type="match status" value="1"/>
</dbReference>
<comment type="function">
    <text evidence="2">The N-terminal domain binds to adenylyl cyclase, thereby enabling adenylyl cyclase to be activated by upstream regulatory signals, such as Ras. The C-terminal domain is required for normal cellular morphology and growth control.</text>
</comment>
<comment type="similarity">
    <text evidence="1 4">Belongs to the CAP family.</text>
</comment>
<dbReference type="OrthoDB" id="77251at2759"/>
<dbReference type="SMART" id="SM00673">
    <property type="entry name" value="CARP"/>
    <property type="match status" value="2"/>
</dbReference>
<dbReference type="Gene3D" id="1.25.40.330">
    <property type="entry name" value="Adenylate cyclase-associated CAP, N-terminal domain"/>
    <property type="match status" value="1"/>
</dbReference>
<dbReference type="AlphaFoldDB" id="A0A9P8BVE8"/>
<accession>A0A9P8BVE8</accession>
<evidence type="ECO:0000256" key="5">
    <source>
        <dbReference type="SAM" id="MobiDB-lite"/>
    </source>
</evidence>
<keyword evidence="8" id="KW-1185">Reference proteome</keyword>
<dbReference type="InterPro" id="IPR036222">
    <property type="entry name" value="CAP_N_sf"/>
</dbReference>
<dbReference type="InterPro" id="IPR036223">
    <property type="entry name" value="CAP_C_sf"/>
</dbReference>
<evidence type="ECO:0000259" key="6">
    <source>
        <dbReference type="PROSITE" id="PS51329"/>
    </source>
</evidence>
<evidence type="ECO:0000313" key="8">
    <source>
        <dbReference type="Proteomes" id="UP000707451"/>
    </source>
</evidence>
<dbReference type="SUPFAM" id="SSF101278">
    <property type="entry name" value="N-terminal domain of adenylylcyclase associated protein, CAP"/>
    <property type="match status" value="1"/>
</dbReference>
<feature type="region of interest" description="Disordered" evidence="5">
    <location>
        <begin position="339"/>
        <end position="358"/>
    </location>
</feature>
<reference evidence="7" key="1">
    <citation type="submission" date="2021-06" db="EMBL/GenBank/DDBJ databases">
        <title>Genome Sequence of Mortierella hyaline Strain SCG-10, a Cold-Adapted, Nitrate-Reducing Fungus Isolated from Soil in Minnesota, USA.</title>
        <authorList>
            <person name="Aldossari N."/>
        </authorList>
    </citation>
    <scope>NUCLEOTIDE SEQUENCE</scope>
    <source>
        <strain evidence="7">SCG-10</strain>
    </source>
</reference>
<feature type="region of interest" description="Disordered" evidence="5">
    <location>
        <begin position="43"/>
        <end position="74"/>
    </location>
</feature>
<organism evidence="7 8">
    <name type="scientific">Linnemannia hyalina</name>
    <dbReference type="NCBI Taxonomy" id="64524"/>
    <lineage>
        <taxon>Eukaryota</taxon>
        <taxon>Fungi</taxon>
        <taxon>Fungi incertae sedis</taxon>
        <taxon>Mucoromycota</taxon>
        <taxon>Mortierellomycotina</taxon>
        <taxon>Mortierellomycetes</taxon>
        <taxon>Mortierellales</taxon>
        <taxon>Mortierellaceae</taxon>
        <taxon>Linnemannia</taxon>
    </lineage>
</organism>
<evidence type="ECO:0000313" key="7">
    <source>
        <dbReference type="EMBL" id="KAG9069188.1"/>
    </source>
</evidence>